<feature type="transmembrane region" description="Helical" evidence="6">
    <location>
        <begin position="693"/>
        <end position="712"/>
    </location>
</feature>
<protein>
    <submittedName>
        <fullName evidence="7">Protein detoxification 46, chloroplastic</fullName>
    </submittedName>
</protein>
<keyword evidence="5 6" id="KW-0472">Membrane</keyword>
<dbReference type="AlphaFoldDB" id="A0A438DMG8"/>
<dbReference type="PANTHER" id="PTHR42893">
    <property type="entry name" value="PROTEIN DETOXIFICATION 44, CHLOROPLASTIC-RELATED"/>
    <property type="match status" value="1"/>
</dbReference>
<evidence type="ECO:0000256" key="2">
    <source>
        <dbReference type="ARBA" id="ARBA00010199"/>
    </source>
</evidence>
<evidence type="ECO:0000313" key="7">
    <source>
        <dbReference type="EMBL" id="RVW36651.1"/>
    </source>
</evidence>
<evidence type="ECO:0000256" key="5">
    <source>
        <dbReference type="ARBA" id="ARBA00023136"/>
    </source>
</evidence>
<proteinExistence type="inferred from homology"/>
<gene>
    <name evidence="7" type="primary">DTX46_3</name>
    <name evidence="7" type="ORF">CK203_072847</name>
</gene>
<organism evidence="7 8">
    <name type="scientific">Vitis vinifera</name>
    <name type="common">Grape</name>
    <dbReference type="NCBI Taxonomy" id="29760"/>
    <lineage>
        <taxon>Eukaryota</taxon>
        <taxon>Viridiplantae</taxon>
        <taxon>Streptophyta</taxon>
        <taxon>Embryophyta</taxon>
        <taxon>Tracheophyta</taxon>
        <taxon>Spermatophyta</taxon>
        <taxon>Magnoliopsida</taxon>
        <taxon>eudicotyledons</taxon>
        <taxon>Gunneridae</taxon>
        <taxon>Pentapetalae</taxon>
        <taxon>rosids</taxon>
        <taxon>Vitales</taxon>
        <taxon>Vitaceae</taxon>
        <taxon>Viteae</taxon>
        <taxon>Vitis</taxon>
    </lineage>
</organism>
<comment type="similarity">
    <text evidence="2">Belongs to the multi antimicrobial extrusion (MATE) (TC 2.A.66.1) family.</text>
</comment>
<dbReference type="InterPro" id="IPR044644">
    <property type="entry name" value="DinF-like"/>
</dbReference>
<dbReference type="Proteomes" id="UP000288805">
    <property type="component" value="Unassembled WGS sequence"/>
</dbReference>
<evidence type="ECO:0000256" key="4">
    <source>
        <dbReference type="ARBA" id="ARBA00022989"/>
    </source>
</evidence>
<accession>A0A438DMG8</accession>
<feature type="transmembrane region" description="Helical" evidence="6">
    <location>
        <begin position="601"/>
        <end position="621"/>
    </location>
</feature>
<feature type="transmembrane region" description="Helical" evidence="6">
    <location>
        <begin position="422"/>
        <end position="442"/>
    </location>
</feature>
<comment type="caution">
    <text evidence="7">The sequence shown here is derived from an EMBL/GenBank/DDBJ whole genome shotgun (WGS) entry which is preliminary data.</text>
</comment>
<evidence type="ECO:0000256" key="1">
    <source>
        <dbReference type="ARBA" id="ARBA00004141"/>
    </source>
</evidence>
<dbReference type="GO" id="GO:0016020">
    <property type="term" value="C:membrane"/>
    <property type="evidence" value="ECO:0007669"/>
    <property type="project" value="UniProtKB-SubCell"/>
</dbReference>
<feature type="transmembrane region" description="Helical" evidence="6">
    <location>
        <begin position="669"/>
        <end position="687"/>
    </location>
</feature>
<dbReference type="EMBL" id="QGNW01001568">
    <property type="protein sequence ID" value="RVW36651.1"/>
    <property type="molecule type" value="Genomic_DNA"/>
</dbReference>
<sequence length="740" mass="80762">MQFKTLARPSQIHLQNPSLRRFSPPPFFFNRCLKAHSHTSLSLQSLRISSVMNRGSRFAIGCISSSEVVGDGVEFVAGNEQNVGSVSLLEEEEVEVEVAGVGKQEFGVNQSIWEQMKEIMMFTGPATGLWICGPLMSLIDTAVIGQGSSVELAALGPGTVVCDYMSYVFMFLSIATSNMVATSLARQVEVRANPKGLSLGRRGPRVETTFSKLNYSQGGLGGACLNSSADGGCWAPCFSRRLNDWELNIVERFLLRLQEWGALYKALELGSQAAFPSSIILNSWVPPKLPLPLTWWAHSQLGCANPDFGSQSLVFTGPKNAHIVPAANVYVQDAGIQLVLGLILPIVFGSRYLGYIELEFYIGLVNEMIRSISLIFFFLNPKSQCRVFMTRAKGLQAINRHVTASDVVLSVRSMMAERQIELIRGLAWPAVLVGWVAQSASLGMKDSWGPLKALAVASAINGIGDIVLCSFLGYGIAGAAWATMVSQVIAGYMMIEALNKKGYNAFAFSVPSVDEFVQILGLAAPVFVTMMSKVAFYSFLIYFATSMGTHTLAAHQVMSQLYSMCTVWGEPLSQTAQSFMPELIYGVNRNLAKARMLLKSLLIMGALVGLTLGTIAIAIPWLFPNIFTHDGEVIQEMHKVLIPYFLALVVTPSTHSLEGTLLAGRELRFISLSMSGCFSLGGLLLLFVYSRGYGLSGCWFGLVAFQWARFFLALQRLFSPNGILYSEDLNQSDLGKLKAV</sequence>
<keyword evidence="4 6" id="KW-1133">Transmembrane helix</keyword>
<feature type="transmembrane region" description="Helical" evidence="6">
    <location>
        <begin position="360"/>
        <end position="379"/>
    </location>
</feature>
<comment type="subcellular location">
    <subcellularLocation>
        <location evidence="1">Membrane</location>
        <topology evidence="1">Multi-pass membrane protein</topology>
    </subcellularLocation>
</comment>
<keyword evidence="3 6" id="KW-0812">Transmembrane</keyword>
<name>A0A438DMG8_VITVI</name>
<reference evidence="7 8" key="1">
    <citation type="journal article" date="2018" name="PLoS Genet.">
        <title>Population sequencing reveals clonal diversity and ancestral inbreeding in the grapevine cultivar Chardonnay.</title>
        <authorList>
            <person name="Roach M.J."/>
            <person name="Johnson D.L."/>
            <person name="Bohlmann J."/>
            <person name="van Vuuren H.J."/>
            <person name="Jones S.J."/>
            <person name="Pretorius I.S."/>
            <person name="Schmidt S.A."/>
            <person name="Borneman A.R."/>
        </authorList>
    </citation>
    <scope>NUCLEOTIDE SEQUENCE [LARGE SCALE GENOMIC DNA]</scope>
    <source>
        <strain evidence="8">cv. Chardonnay</strain>
        <tissue evidence="7">Leaf</tissue>
    </source>
</reference>
<feature type="transmembrane region" description="Helical" evidence="6">
    <location>
        <begin position="119"/>
        <end position="144"/>
    </location>
</feature>
<evidence type="ECO:0000256" key="6">
    <source>
        <dbReference type="SAM" id="Phobius"/>
    </source>
</evidence>
<evidence type="ECO:0000313" key="8">
    <source>
        <dbReference type="Proteomes" id="UP000288805"/>
    </source>
</evidence>
<feature type="transmembrane region" description="Helical" evidence="6">
    <location>
        <begin position="534"/>
        <end position="554"/>
    </location>
</feature>
<feature type="transmembrane region" description="Helical" evidence="6">
    <location>
        <begin position="505"/>
        <end position="528"/>
    </location>
</feature>
<feature type="transmembrane region" description="Helical" evidence="6">
    <location>
        <begin position="329"/>
        <end position="348"/>
    </location>
</feature>
<feature type="transmembrane region" description="Helical" evidence="6">
    <location>
        <begin position="164"/>
        <end position="185"/>
    </location>
</feature>
<evidence type="ECO:0000256" key="3">
    <source>
        <dbReference type="ARBA" id="ARBA00022692"/>
    </source>
</evidence>
<dbReference type="PANTHER" id="PTHR42893:SF9">
    <property type="entry name" value="PROTEIN DETOXIFICATION 46, CHLOROPLASTIC"/>
    <property type="match status" value="1"/>
</dbReference>